<dbReference type="RefSeq" id="WP_035368738.1">
    <property type="nucleotide sequence ID" value="NZ_LR215050.1"/>
</dbReference>
<dbReference type="Gene3D" id="1.10.3470.10">
    <property type="entry name" value="ABC transporter involved in vitamin B12 uptake, BtuC"/>
    <property type="match status" value="1"/>
</dbReference>
<dbReference type="EMBL" id="LR215050">
    <property type="protein sequence ID" value="VEU83260.1"/>
    <property type="molecule type" value="Genomic_DNA"/>
</dbReference>
<dbReference type="PANTHER" id="PTHR30477">
    <property type="entry name" value="ABC-TRANSPORTER METAL-BINDING PROTEIN"/>
    <property type="match status" value="1"/>
</dbReference>
<evidence type="ECO:0000256" key="6">
    <source>
        <dbReference type="RuleBase" id="RU003943"/>
    </source>
</evidence>
<evidence type="ECO:0000256" key="4">
    <source>
        <dbReference type="ARBA" id="ARBA00022989"/>
    </source>
</evidence>
<reference evidence="8 9" key="1">
    <citation type="submission" date="2019-01" db="EMBL/GenBank/DDBJ databases">
        <authorList>
            <consortium name="Pathogen Informatics"/>
        </authorList>
    </citation>
    <scope>NUCLEOTIDE SEQUENCE [LARGE SCALE GENOMIC DNA]</scope>
    <source>
        <strain evidence="8 9">NCTC10172</strain>
    </source>
</reference>
<keyword evidence="6" id="KW-0813">Transport</keyword>
<feature type="transmembrane region" description="Helical" evidence="7">
    <location>
        <begin position="132"/>
        <end position="151"/>
    </location>
</feature>
<dbReference type="GO" id="GO:0043190">
    <property type="term" value="C:ATP-binding cassette (ABC) transporter complex"/>
    <property type="evidence" value="ECO:0007669"/>
    <property type="project" value="InterPro"/>
</dbReference>
<keyword evidence="4 7" id="KW-1133">Transmembrane helix</keyword>
<evidence type="ECO:0000256" key="3">
    <source>
        <dbReference type="ARBA" id="ARBA00022692"/>
    </source>
</evidence>
<evidence type="ECO:0000256" key="5">
    <source>
        <dbReference type="ARBA" id="ARBA00023136"/>
    </source>
</evidence>
<dbReference type="InterPro" id="IPR001626">
    <property type="entry name" value="ABC_TroCD"/>
</dbReference>
<feature type="transmembrane region" description="Helical" evidence="7">
    <location>
        <begin position="219"/>
        <end position="238"/>
    </location>
</feature>
<dbReference type="Proteomes" id="UP000290909">
    <property type="component" value="Chromosome"/>
</dbReference>
<feature type="transmembrane region" description="Helical" evidence="7">
    <location>
        <begin position="13"/>
        <end position="32"/>
    </location>
</feature>
<keyword evidence="9" id="KW-1185">Reference proteome</keyword>
<evidence type="ECO:0000313" key="9">
    <source>
        <dbReference type="Proteomes" id="UP000290909"/>
    </source>
</evidence>
<dbReference type="STRING" id="1408416.GCA_000702765_00498"/>
<feature type="transmembrane region" description="Helical" evidence="7">
    <location>
        <begin position="92"/>
        <end position="112"/>
    </location>
</feature>
<feature type="transmembrane region" description="Helical" evidence="7">
    <location>
        <begin position="195"/>
        <end position="212"/>
    </location>
</feature>
<evidence type="ECO:0000256" key="1">
    <source>
        <dbReference type="ARBA" id="ARBA00004141"/>
    </source>
</evidence>
<name>A0A449BLE5_9MOLU</name>
<comment type="subcellular location">
    <subcellularLocation>
        <location evidence="6">Cell membrane</location>
        <topology evidence="6">Multi-pass membrane protein</topology>
    </subcellularLocation>
    <subcellularLocation>
        <location evidence="1">Membrane</location>
        <topology evidence="1">Multi-pass membrane protein</topology>
    </subcellularLocation>
</comment>
<dbReference type="SUPFAM" id="SSF81345">
    <property type="entry name" value="ABC transporter involved in vitamin B12 uptake, BtuC"/>
    <property type="match status" value="1"/>
</dbReference>
<gene>
    <name evidence="8" type="primary">znuB</name>
    <name evidence="8" type="ORF">NCTC10172_01335</name>
</gene>
<feature type="transmembrane region" description="Helical" evidence="7">
    <location>
        <begin position="172"/>
        <end position="189"/>
    </location>
</feature>
<comment type="similarity">
    <text evidence="2 6">Belongs to the ABC-3 integral membrane protein family.</text>
</comment>
<dbReference type="AlphaFoldDB" id="A0A449BLE5"/>
<dbReference type="InterPro" id="IPR037294">
    <property type="entry name" value="ABC_BtuC-like"/>
</dbReference>
<dbReference type="KEGG" id="ahk:NCTC10172_01335"/>
<dbReference type="GO" id="GO:0055085">
    <property type="term" value="P:transmembrane transport"/>
    <property type="evidence" value="ECO:0007669"/>
    <property type="project" value="InterPro"/>
</dbReference>
<sequence>MDNLLFTLDVLKYGIMVVILLGLTASILSPFVVLNEQSLIADGLAHVSFTALAIGMFFSNEPFFIALPIVVLASILVKWISQHSKVNGDAALGMVSSVGFAIGLIVIKYASSAIELESLISGNLWLRNLNDVLMSLILFVIALVFIIVNYRKLLSLTFDFDYSKFMKVKSNLLSYVLAAITGLFVVIGVRSIGVLLISSLLIFPVLTANLFAKSFKSLFLNGSIISSAVILVGIFSAHVLNLPAGSVIVIVYAIVFIACNMILKIRGNKNG</sequence>
<proteinExistence type="inferred from homology"/>
<evidence type="ECO:0000313" key="8">
    <source>
        <dbReference type="EMBL" id="VEU83260.1"/>
    </source>
</evidence>
<accession>A0A449BLE5</accession>
<evidence type="ECO:0000256" key="2">
    <source>
        <dbReference type="ARBA" id="ARBA00008034"/>
    </source>
</evidence>
<evidence type="ECO:0000256" key="7">
    <source>
        <dbReference type="SAM" id="Phobius"/>
    </source>
</evidence>
<keyword evidence="3 6" id="KW-0812">Transmembrane</keyword>
<dbReference type="GO" id="GO:0010043">
    <property type="term" value="P:response to zinc ion"/>
    <property type="evidence" value="ECO:0007669"/>
    <property type="project" value="TreeGrafter"/>
</dbReference>
<dbReference type="Pfam" id="PF00950">
    <property type="entry name" value="ABC-3"/>
    <property type="match status" value="1"/>
</dbReference>
<organism evidence="8 9">
    <name type="scientific">Acholeplasma hippikon</name>
    <dbReference type="NCBI Taxonomy" id="264636"/>
    <lineage>
        <taxon>Bacteria</taxon>
        <taxon>Bacillati</taxon>
        <taxon>Mycoplasmatota</taxon>
        <taxon>Mollicutes</taxon>
        <taxon>Acholeplasmatales</taxon>
        <taxon>Acholeplasmataceae</taxon>
        <taxon>Acholeplasma</taxon>
    </lineage>
</organism>
<protein>
    <submittedName>
        <fullName evidence="8">High-affinity zinc uptake system membrane protein znuB</fullName>
    </submittedName>
</protein>
<keyword evidence="5 7" id="KW-0472">Membrane</keyword>
<dbReference type="PANTHER" id="PTHR30477:SF0">
    <property type="entry name" value="METAL TRANSPORT SYSTEM MEMBRANE PROTEIN TM_0125-RELATED"/>
    <property type="match status" value="1"/>
</dbReference>
<feature type="transmembrane region" description="Helical" evidence="7">
    <location>
        <begin position="63"/>
        <end position="80"/>
    </location>
</feature>
<feature type="transmembrane region" description="Helical" evidence="7">
    <location>
        <begin position="244"/>
        <end position="263"/>
    </location>
</feature>